<evidence type="ECO:0000313" key="1">
    <source>
        <dbReference type="EMBL" id="HEC07759.1"/>
    </source>
</evidence>
<proteinExistence type="predicted"/>
<reference evidence="1" key="1">
    <citation type="journal article" date="2020" name="mSystems">
        <title>Genome- and Community-Level Interaction Insights into Carbon Utilization and Element Cycling Functions of Hydrothermarchaeota in Hydrothermal Sediment.</title>
        <authorList>
            <person name="Zhou Z."/>
            <person name="Liu Y."/>
            <person name="Xu W."/>
            <person name="Pan J."/>
            <person name="Luo Z.H."/>
            <person name="Li M."/>
        </authorList>
    </citation>
    <scope>NUCLEOTIDE SEQUENCE [LARGE SCALE GENOMIC DNA]</scope>
    <source>
        <strain evidence="1">HyVt-458</strain>
    </source>
</reference>
<gene>
    <name evidence="1" type="ORF">ENJ12_12965</name>
</gene>
<evidence type="ECO:0008006" key="2">
    <source>
        <dbReference type="Google" id="ProtNLM"/>
    </source>
</evidence>
<name>A0A831WE11_9GAMM</name>
<dbReference type="EMBL" id="DRLF01000450">
    <property type="protein sequence ID" value="HEC07759.1"/>
    <property type="molecule type" value="Genomic_DNA"/>
</dbReference>
<accession>A0A831WE11</accession>
<dbReference type="AlphaFoldDB" id="A0A831WE11"/>
<sequence>MSVLLCSDPPGDLLSGLIGKYGLELRWVNDSTPIPGSHFGDPEAGLIGSTLLVRADTPLHSAFHETCHYVCMDGERRQQLHTDAGGGYDEENGVCYLQILLADHLPGFGRERMFRDMDEWGYSFRLGSSRAWFENDAEDASKWLMEYHLIDEHDRPTWKLRK</sequence>
<organism evidence="1">
    <name type="scientific">Thiolapillus brandeum</name>
    <dbReference type="NCBI Taxonomy" id="1076588"/>
    <lineage>
        <taxon>Bacteria</taxon>
        <taxon>Pseudomonadati</taxon>
        <taxon>Pseudomonadota</taxon>
        <taxon>Gammaproteobacteria</taxon>
        <taxon>Chromatiales</taxon>
        <taxon>Sedimenticolaceae</taxon>
        <taxon>Thiolapillus</taxon>
    </lineage>
</organism>
<dbReference type="Proteomes" id="UP000886339">
    <property type="component" value="Unassembled WGS sequence"/>
</dbReference>
<comment type="caution">
    <text evidence="1">The sequence shown here is derived from an EMBL/GenBank/DDBJ whole genome shotgun (WGS) entry which is preliminary data.</text>
</comment>
<protein>
    <recommendedName>
        <fullName evidence="2">ImmA/IrrE family metallo-endopeptidase</fullName>
    </recommendedName>
</protein>